<name>A0ABP7WSM3_9GAMM</name>
<evidence type="ECO:0000256" key="1">
    <source>
        <dbReference type="ARBA" id="ARBA00005254"/>
    </source>
</evidence>
<evidence type="ECO:0000313" key="3">
    <source>
        <dbReference type="Proteomes" id="UP001500392"/>
    </source>
</evidence>
<protein>
    <submittedName>
        <fullName evidence="2">Crotonase/enoyl-CoA hydratase family protein</fullName>
    </submittedName>
</protein>
<dbReference type="PANTHER" id="PTHR11941:SF54">
    <property type="entry name" value="ENOYL-COA HYDRATASE, MITOCHONDRIAL"/>
    <property type="match status" value="1"/>
</dbReference>
<evidence type="ECO:0000313" key="2">
    <source>
        <dbReference type="EMBL" id="GAA4095348.1"/>
    </source>
</evidence>
<dbReference type="CDD" id="cd06558">
    <property type="entry name" value="crotonase-like"/>
    <property type="match status" value="1"/>
</dbReference>
<comment type="caution">
    <text evidence="2">The sequence shown here is derived from an EMBL/GenBank/DDBJ whole genome shotgun (WGS) entry which is preliminary data.</text>
</comment>
<dbReference type="SUPFAM" id="SSF52096">
    <property type="entry name" value="ClpP/crotonase"/>
    <property type="match status" value="1"/>
</dbReference>
<reference evidence="3" key="1">
    <citation type="journal article" date="2019" name="Int. J. Syst. Evol. Microbiol.">
        <title>The Global Catalogue of Microorganisms (GCM) 10K type strain sequencing project: providing services to taxonomists for standard genome sequencing and annotation.</title>
        <authorList>
            <consortium name="The Broad Institute Genomics Platform"/>
            <consortium name="The Broad Institute Genome Sequencing Center for Infectious Disease"/>
            <person name="Wu L."/>
            <person name="Ma J."/>
        </authorList>
    </citation>
    <scope>NUCLEOTIDE SEQUENCE [LARGE SCALE GENOMIC DNA]</scope>
    <source>
        <strain evidence="3">JCM 17304</strain>
    </source>
</reference>
<dbReference type="NCBIfam" id="NF004858">
    <property type="entry name" value="PRK06213.1"/>
    <property type="match status" value="1"/>
</dbReference>
<keyword evidence="3" id="KW-1185">Reference proteome</keyword>
<proteinExistence type="inferred from homology"/>
<dbReference type="Proteomes" id="UP001500392">
    <property type="component" value="Unassembled WGS sequence"/>
</dbReference>
<accession>A0ABP7WSM3</accession>
<organism evidence="2 3">
    <name type="scientific">Zhongshania borealis</name>
    <dbReference type="NCBI Taxonomy" id="889488"/>
    <lineage>
        <taxon>Bacteria</taxon>
        <taxon>Pseudomonadati</taxon>
        <taxon>Pseudomonadota</taxon>
        <taxon>Gammaproteobacteria</taxon>
        <taxon>Cellvibrionales</taxon>
        <taxon>Spongiibacteraceae</taxon>
        <taxon>Zhongshania</taxon>
    </lineage>
</organism>
<dbReference type="EMBL" id="BAABDM010000003">
    <property type="protein sequence ID" value="GAA4095348.1"/>
    <property type="molecule type" value="Genomic_DNA"/>
</dbReference>
<dbReference type="Pfam" id="PF00378">
    <property type="entry name" value="ECH_1"/>
    <property type="match status" value="1"/>
</dbReference>
<comment type="similarity">
    <text evidence="1">Belongs to the enoyl-CoA hydratase/isomerase family.</text>
</comment>
<sequence>MADLVNYSLADGIATITMQNGKVNAMSLPHILAIGAALDQAESDKAVVMLVGKDGIFSAGFDLSTIQRDPVEAVEMVNAGSSLCRRMLAFPYPIVGVCTGHAIAQGCFTLMACDYRIGIDGPFTLGLNEVQIGMTMHQVGITLSRARLNKPFFDRSVISAEMYDPATAVAAGLLDKIVPAENLMAEAQAQALRLSGLNMPAHAGTKLKSRAALLNKLDQAIAQDYAEGKTLLPGHS</sequence>
<dbReference type="RefSeq" id="WP_344935207.1">
    <property type="nucleotide sequence ID" value="NZ_BAABDM010000003.1"/>
</dbReference>
<dbReference type="InterPro" id="IPR029045">
    <property type="entry name" value="ClpP/crotonase-like_dom_sf"/>
</dbReference>
<dbReference type="InterPro" id="IPR001753">
    <property type="entry name" value="Enoyl-CoA_hydra/iso"/>
</dbReference>
<dbReference type="PANTHER" id="PTHR11941">
    <property type="entry name" value="ENOYL-COA HYDRATASE-RELATED"/>
    <property type="match status" value="1"/>
</dbReference>
<gene>
    <name evidence="2" type="ORF">GCM10022414_19380</name>
</gene>
<dbReference type="Gene3D" id="3.90.226.10">
    <property type="entry name" value="2-enoyl-CoA Hydratase, Chain A, domain 1"/>
    <property type="match status" value="1"/>
</dbReference>